<dbReference type="PROSITE" id="PS51419">
    <property type="entry name" value="RAB"/>
    <property type="match status" value="1"/>
</dbReference>
<feature type="domain" description="EF-hand" evidence="9">
    <location>
        <begin position="34"/>
        <end position="69"/>
    </location>
</feature>
<proteinExistence type="evidence at transcript level"/>
<evidence type="ECO:0000259" key="9">
    <source>
        <dbReference type="PROSITE" id="PS50222"/>
    </source>
</evidence>
<dbReference type="Gene3D" id="1.10.238.10">
    <property type="entry name" value="EF-hand"/>
    <property type="match status" value="1"/>
</dbReference>
<evidence type="ECO:0000256" key="8">
    <source>
        <dbReference type="SAM" id="MobiDB-lite"/>
    </source>
</evidence>
<dbReference type="Pfam" id="PF00071">
    <property type="entry name" value="Ras"/>
    <property type="match status" value="1"/>
</dbReference>
<dbReference type="InterPro" id="IPR002048">
    <property type="entry name" value="EF_hand_dom"/>
</dbReference>
<dbReference type="SMART" id="SM00176">
    <property type="entry name" value="RAN"/>
    <property type="match status" value="1"/>
</dbReference>
<dbReference type="EMBL" id="IAAA01007565">
    <property type="protein sequence ID" value="LAA00994.1"/>
    <property type="molecule type" value="mRNA"/>
</dbReference>
<reference evidence="10" key="1">
    <citation type="journal article" date="2016" name="Mol. Ecol. Resour.">
        <title>Evaluation of the impact of RNA preservation methods of spiders for de novo transcriptome assembly.</title>
        <authorList>
            <person name="Kono N."/>
            <person name="Nakamura H."/>
            <person name="Ito Y."/>
            <person name="Tomita M."/>
            <person name="Arakawa K."/>
        </authorList>
    </citation>
    <scope>NUCLEOTIDE SEQUENCE</scope>
    <source>
        <tissue evidence="10">Whole body</tissue>
    </source>
</reference>
<protein>
    <submittedName>
        <fullName evidence="10">Ras and EF-hand domain-containing protein</fullName>
    </submittedName>
</protein>
<dbReference type="AlphaFoldDB" id="A0A2L2XYF2"/>
<dbReference type="SUPFAM" id="SSF52540">
    <property type="entry name" value="P-loop containing nucleoside triphosphate hydrolases"/>
    <property type="match status" value="1"/>
</dbReference>
<evidence type="ECO:0000256" key="6">
    <source>
        <dbReference type="ARBA" id="ARBA00023134"/>
    </source>
</evidence>
<dbReference type="PROSITE" id="PS50222">
    <property type="entry name" value="EF_HAND_2"/>
    <property type="match status" value="1"/>
</dbReference>
<feature type="compositionally biased region" description="Basic and acidic residues" evidence="8">
    <location>
        <begin position="457"/>
        <end position="471"/>
    </location>
</feature>
<sequence length="813" mass="92734">MAAQLQQFFKSCDPDGTRSADREAFRDLCCRLNISIDDADVIFEDLDHDRDGRISFSDFSKGLSNFLSSTDVADRDAVSILDSEVLVGDSNDTKKQYVWTALTSEAERVGKKNSNDGKLKWLLNELQMSEQRHLVPYLESAVEELLGNLHQLQEEKGRLEESWQREKFEHEKHLKRMEEELDNQVKEAEMKMRLKAQEQVEDERKSLQTRMDTELDKLQTHLALMEKVYTWLRTQPTDRSDVRLDEVRTKLDEAVHENRQLRMSLLDTQTSIALMRGELVQLRTMYEEKCRELSSEREKILEVLQEQDHLSRQLNLLHDANKRLLDTHDALRSTVESPTKQNFNGSRAKSGSIIGDYLDISYTNSVIGRYEEDGEDEDDDDSSIIRRPQSMDNSYTPRRRPKPRDRQQARQSLNHSDSGVSTVRDSGEVDENWDLSPRQDAPTPETEDEEEFVQATDSRRERMRRGSDHSRSSRPASMPPPVSERVSKGDIRLKESEIHQMKSSNSQESISLNETLPRRRISDIKRQLGIEDKPVSWNKTCSPNSVQCSTPKECLYTVTSKKPGFPPVPLPRSSKTIPIYESIDKYDESSDAGQSEFYNNSVEVEQMYKPTGPAEETFKVILVGDAGVGKSSFALRISKGVFVQHMSSTLGLDFLMRTILVDGRNVAVQLWDTAGQERFRSITKTYFRKADGVMLLYDCTCEHSFLNVRQWVEDIDKSSSQRIPLMIVANKIDLRDLAQKTGATCISSEDGERLAKDCDTTFMEASAKDGSNVLHALANLVRSMSTHQDLQMSASALQLCDTKPKKSSCCSSK</sequence>
<dbReference type="PROSITE" id="PS00018">
    <property type="entry name" value="EF_HAND_1"/>
    <property type="match status" value="1"/>
</dbReference>
<dbReference type="Gene3D" id="3.40.50.300">
    <property type="entry name" value="P-loop containing nucleotide triphosphate hydrolases"/>
    <property type="match status" value="1"/>
</dbReference>
<evidence type="ECO:0000256" key="4">
    <source>
        <dbReference type="ARBA" id="ARBA00022837"/>
    </source>
</evidence>
<keyword evidence="5 7" id="KW-0175">Coiled coil</keyword>
<dbReference type="CDD" id="cd00154">
    <property type="entry name" value="Rab"/>
    <property type="match status" value="1"/>
</dbReference>
<comment type="subcellular location">
    <subcellularLocation>
        <location evidence="1">Cytoplasm</location>
    </subcellularLocation>
</comment>
<dbReference type="InterPro" id="IPR050227">
    <property type="entry name" value="Rab"/>
</dbReference>
<dbReference type="GO" id="GO:0005525">
    <property type="term" value="F:GTP binding"/>
    <property type="evidence" value="ECO:0007669"/>
    <property type="project" value="UniProtKB-KW"/>
</dbReference>
<dbReference type="SUPFAM" id="SSF47473">
    <property type="entry name" value="EF-hand"/>
    <property type="match status" value="1"/>
</dbReference>
<dbReference type="InterPro" id="IPR001806">
    <property type="entry name" value="Small_GTPase"/>
</dbReference>
<dbReference type="InterPro" id="IPR027417">
    <property type="entry name" value="P-loop_NTPase"/>
</dbReference>
<dbReference type="PROSITE" id="PS51417">
    <property type="entry name" value="ARF"/>
    <property type="match status" value="1"/>
</dbReference>
<dbReference type="Pfam" id="PF13499">
    <property type="entry name" value="EF-hand_7"/>
    <property type="match status" value="1"/>
</dbReference>
<dbReference type="GO" id="GO:0005737">
    <property type="term" value="C:cytoplasm"/>
    <property type="evidence" value="ECO:0007669"/>
    <property type="project" value="UniProtKB-SubCell"/>
</dbReference>
<dbReference type="FunFam" id="3.40.50.300:FF:001348">
    <property type="entry name" value="Ras and EF-hand domain-containing protein"/>
    <property type="match status" value="1"/>
</dbReference>
<evidence type="ECO:0000256" key="1">
    <source>
        <dbReference type="ARBA" id="ARBA00004496"/>
    </source>
</evidence>
<dbReference type="InterPro" id="IPR018247">
    <property type="entry name" value="EF_Hand_1_Ca_BS"/>
</dbReference>
<evidence type="ECO:0000256" key="7">
    <source>
        <dbReference type="SAM" id="Coils"/>
    </source>
</evidence>
<name>A0A2L2XYF2_PARTP</name>
<keyword evidence="6" id="KW-0342">GTP-binding</keyword>
<feature type="region of interest" description="Disordered" evidence="8">
    <location>
        <begin position="370"/>
        <end position="488"/>
    </location>
</feature>
<dbReference type="PROSITE" id="PS51421">
    <property type="entry name" value="RAS"/>
    <property type="match status" value="1"/>
</dbReference>
<keyword evidence="3" id="KW-0547">Nucleotide-binding</keyword>
<keyword evidence="4" id="KW-0106">Calcium</keyword>
<evidence type="ECO:0000313" key="10">
    <source>
        <dbReference type="EMBL" id="LAA00994.1"/>
    </source>
</evidence>
<accession>A0A2L2XYF2</accession>
<evidence type="ECO:0000256" key="3">
    <source>
        <dbReference type="ARBA" id="ARBA00022741"/>
    </source>
</evidence>
<dbReference type="SMART" id="SM00175">
    <property type="entry name" value="RAB"/>
    <property type="match status" value="1"/>
</dbReference>
<dbReference type="SMART" id="SM00173">
    <property type="entry name" value="RAS"/>
    <property type="match status" value="1"/>
</dbReference>
<dbReference type="PANTHER" id="PTHR47977">
    <property type="entry name" value="RAS-RELATED PROTEIN RAB"/>
    <property type="match status" value="1"/>
</dbReference>
<dbReference type="InterPro" id="IPR005225">
    <property type="entry name" value="Small_GTP-bd"/>
</dbReference>
<evidence type="ECO:0000256" key="2">
    <source>
        <dbReference type="ARBA" id="ARBA00022490"/>
    </source>
</evidence>
<dbReference type="OrthoDB" id="6420547at2759"/>
<dbReference type="InterPro" id="IPR011992">
    <property type="entry name" value="EF-hand-dom_pair"/>
</dbReference>
<feature type="coiled-coil region" evidence="7">
    <location>
        <begin position="142"/>
        <end position="217"/>
    </location>
</feature>
<dbReference type="GO" id="GO:0003924">
    <property type="term" value="F:GTPase activity"/>
    <property type="evidence" value="ECO:0007669"/>
    <property type="project" value="InterPro"/>
</dbReference>
<dbReference type="GO" id="GO:0005509">
    <property type="term" value="F:calcium ion binding"/>
    <property type="evidence" value="ECO:0007669"/>
    <property type="project" value="InterPro"/>
</dbReference>
<dbReference type="NCBIfam" id="TIGR00231">
    <property type="entry name" value="small_GTP"/>
    <property type="match status" value="1"/>
</dbReference>
<evidence type="ECO:0000256" key="5">
    <source>
        <dbReference type="ARBA" id="ARBA00023054"/>
    </source>
</evidence>
<keyword evidence="2" id="KW-0963">Cytoplasm</keyword>
<feature type="compositionally biased region" description="Acidic residues" evidence="8">
    <location>
        <begin position="372"/>
        <end position="382"/>
    </location>
</feature>
<dbReference type="PRINTS" id="PR00449">
    <property type="entry name" value="RASTRNSFRMNG"/>
</dbReference>
<dbReference type="SMART" id="SM00054">
    <property type="entry name" value="EFh"/>
    <property type="match status" value="2"/>
</dbReference>
<feature type="compositionally biased region" description="Polar residues" evidence="8">
    <location>
        <begin position="412"/>
        <end position="424"/>
    </location>
</feature>
<dbReference type="SMART" id="SM00174">
    <property type="entry name" value="RHO"/>
    <property type="match status" value="1"/>
</dbReference>
<organism evidence="10">
    <name type="scientific">Parasteatoda tepidariorum</name>
    <name type="common">Common house spider</name>
    <name type="synonym">Achaearanea tepidariorum</name>
    <dbReference type="NCBI Taxonomy" id="114398"/>
    <lineage>
        <taxon>Eukaryota</taxon>
        <taxon>Metazoa</taxon>
        <taxon>Ecdysozoa</taxon>
        <taxon>Arthropoda</taxon>
        <taxon>Chelicerata</taxon>
        <taxon>Arachnida</taxon>
        <taxon>Araneae</taxon>
        <taxon>Araneomorphae</taxon>
        <taxon>Entelegynae</taxon>
        <taxon>Araneoidea</taxon>
        <taxon>Theridiidae</taxon>
        <taxon>Parasteatoda</taxon>
    </lineage>
</organism>